<protein>
    <recommendedName>
        <fullName evidence="3">DUF2889 domain-containing protein</fullName>
    </recommendedName>
</protein>
<name>A0A364NR77_9GAMM</name>
<organism evidence="1 2">
    <name type="scientific">Nitrincola tibetensis</name>
    <dbReference type="NCBI Taxonomy" id="2219697"/>
    <lineage>
        <taxon>Bacteria</taxon>
        <taxon>Pseudomonadati</taxon>
        <taxon>Pseudomonadota</taxon>
        <taxon>Gammaproteobacteria</taxon>
        <taxon>Oceanospirillales</taxon>
        <taxon>Oceanospirillaceae</taxon>
        <taxon>Nitrincola</taxon>
    </lineage>
</organism>
<dbReference type="OrthoDB" id="6862397at2"/>
<accession>A0A364NR77</accession>
<gene>
    <name evidence="1" type="ORF">DN062_00420</name>
</gene>
<dbReference type="EMBL" id="QKRX01000001">
    <property type="protein sequence ID" value="RAU19586.1"/>
    <property type="molecule type" value="Genomic_DNA"/>
</dbReference>
<evidence type="ECO:0008006" key="3">
    <source>
        <dbReference type="Google" id="ProtNLM"/>
    </source>
</evidence>
<evidence type="ECO:0000313" key="2">
    <source>
        <dbReference type="Proteomes" id="UP000250744"/>
    </source>
</evidence>
<dbReference type="AlphaFoldDB" id="A0A364NR77"/>
<dbReference type="RefSeq" id="WP_112156581.1">
    <property type="nucleotide sequence ID" value="NZ_QKRX01000001.1"/>
</dbReference>
<dbReference type="Proteomes" id="UP000250744">
    <property type="component" value="Unassembled WGS sequence"/>
</dbReference>
<reference evidence="1 2" key="1">
    <citation type="submission" date="2018-06" db="EMBL/GenBank/DDBJ databases">
        <title>Nitrincola tibetense sp. nov., isolated from Lake XuguoCo on Tibetan Plateau.</title>
        <authorList>
            <person name="Xing P."/>
        </authorList>
    </citation>
    <scope>NUCLEOTIDE SEQUENCE [LARGE SCALE GENOMIC DNA]</scope>
    <source>
        <strain evidence="2">xg18</strain>
    </source>
</reference>
<proteinExistence type="predicted"/>
<dbReference type="Pfam" id="PF11136">
    <property type="entry name" value="DUF2889"/>
    <property type="match status" value="1"/>
</dbReference>
<evidence type="ECO:0000313" key="1">
    <source>
        <dbReference type="EMBL" id="RAU19586.1"/>
    </source>
</evidence>
<sequence>MPLSKPVKRRLSHRRTIVCEGYERDDGLWDIEGRMVDVKSDNVENQERGGYVAAGEAFHDIRMRLTIDQSFLIHQVEASMDATPFQMCPGIVSHYKRLEGTRIGRGWHKQVQALTGGVEGCTHLNELLKPLTTTAVQTLWPKASESQAKTGAKGMLNTCHTWAEFSPAIAKYQPHLFVPHQQLTETQDQ</sequence>
<keyword evidence="2" id="KW-1185">Reference proteome</keyword>
<comment type="caution">
    <text evidence="1">The sequence shown here is derived from an EMBL/GenBank/DDBJ whole genome shotgun (WGS) entry which is preliminary data.</text>
</comment>
<dbReference type="InterPro" id="IPR021312">
    <property type="entry name" value="DUF2889"/>
</dbReference>